<accession>E8M682</accession>
<dbReference type="PROSITE" id="PS50002">
    <property type="entry name" value="SH3"/>
    <property type="match status" value="1"/>
</dbReference>
<evidence type="ECO:0000259" key="2">
    <source>
        <dbReference type="PROSITE" id="PS50002"/>
    </source>
</evidence>
<sequence>MAIKFKVVKDYQDAPDDPIRVTKGEVLDLVEESNPQGDWADWIYCRGENKQGWIPKQILAIENQQVTVTEDYFAKEHNLVIGELLIKEFELNGWIWSRKLGASDELAWAPLNHLCAV</sequence>
<dbReference type="InterPro" id="IPR001452">
    <property type="entry name" value="SH3_domain"/>
</dbReference>
<dbReference type="PIRSF" id="PIRSF034961">
    <property type="entry name" value="UCP034961_SH3_2"/>
    <property type="match status" value="1"/>
</dbReference>
<dbReference type="EMBL" id="AEVT01000058">
    <property type="protein sequence ID" value="EGA70532.1"/>
    <property type="molecule type" value="Genomic_DNA"/>
</dbReference>
<gene>
    <name evidence="3" type="ORF">VISI1226_00665</name>
</gene>
<dbReference type="Proteomes" id="UP000006228">
    <property type="component" value="Unassembled WGS sequence"/>
</dbReference>
<name>E8M682_PHOS4</name>
<dbReference type="SUPFAM" id="SSF50044">
    <property type="entry name" value="SH3-domain"/>
    <property type="match status" value="1"/>
</dbReference>
<dbReference type="eggNOG" id="ENOG5031B05">
    <property type="taxonomic scope" value="Bacteria"/>
</dbReference>
<feature type="domain" description="SH3" evidence="2">
    <location>
        <begin position="1"/>
        <end position="64"/>
    </location>
</feature>
<proteinExistence type="predicted"/>
<evidence type="ECO:0000256" key="1">
    <source>
        <dbReference type="ARBA" id="ARBA00022443"/>
    </source>
</evidence>
<dbReference type="Gene3D" id="2.30.30.40">
    <property type="entry name" value="SH3 Domains"/>
    <property type="match status" value="1"/>
</dbReference>
<dbReference type="Pfam" id="PF07653">
    <property type="entry name" value="SH3_2"/>
    <property type="match status" value="1"/>
</dbReference>
<reference evidence="3 4" key="1">
    <citation type="journal article" date="2012" name="Int. J. Syst. Evol. Microbiol.">
        <title>Vibrio caribbeanicus sp. nov., isolated from the marine sponge Scleritoderma cyanea.</title>
        <authorList>
            <person name="Hoffmann M."/>
            <person name="Monday S.R."/>
            <person name="Allard M.W."/>
            <person name="Strain E.A."/>
            <person name="Whittaker P."/>
            <person name="Naum M."/>
            <person name="McCarthy P.J."/>
            <person name="Lopez J.V."/>
            <person name="Fischer M."/>
            <person name="Brown E.W."/>
        </authorList>
    </citation>
    <scope>NUCLEOTIDE SEQUENCE [LARGE SCALE GENOMIC DNA]</scope>
    <source>
        <strain evidence="4">DSMZ 21326</strain>
    </source>
</reference>
<evidence type="ECO:0000313" key="3">
    <source>
        <dbReference type="EMBL" id="EGA70532.1"/>
    </source>
</evidence>
<protein>
    <submittedName>
        <fullName evidence="3">SH3 domain-containing protein</fullName>
    </submittedName>
</protein>
<comment type="caution">
    <text evidence="3">The sequence shown here is derived from an EMBL/GenBank/DDBJ whole genome shotgun (WGS) entry which is preliminary data.</text>
</comment>
<dbReference type="AlphaFoldDB" id="E8M682"/>
<evidence type="ECO:0000313" key="4">
    <source>
        <dbReference type="Proteomes" id="UP000006228"/>
    </source>
</evidence>
<keyword evidence="1" id="KW-0728">SH3 domain</keyword>
<dbReference type="SMART" id="SM00326">
    <property type="entry name" value="SH3"/>
    <property type="match status" value="1"/>
</dbReference>
<dbReference type="InterPro" id="IPR036028">
    <property type="entry name" value="SH3-like_dom_sf"/>
</dbReference>
<dbReference type="InterPro" id="IPR014593">
    <property type="entry name" value="UCP034961_SH3_2"/>
</dbReference>
<organism evidence="3 4">
    <name type="scientific">Vibrio sinaloensis DSM 21326</name>
    <dbReference type="NCBI Taxonomy" id="945550"/>
    <lineage>
        <taxon>Bacteria</taxon>
        <taxon>Pseudomonadati</taxon>
        <taxon>Pseudomonadota</taxon>
        <taxon>Gammaproteobacteria</taxon>
        <taxon>Vibrionales</taxon>
        <taxon>Vibrionaceae</taxon>
        <taxon>Vibrio</taxon>
        <taxon>Vibrio oreintalis group</taxon>
    </lineage>
</organism>